<dbReference type="RefSeq" id="WP_248153317.1">
    <property type="nucleotide sequence ID" value="NZ_JALNMJ010000005.1"/>
</dbReference>
<comment type="caution">
    <text evidence="1">The sequence shown here is derived from an EMBL/GenBank/DDBJ whole genome shotgun (WGS) entry which is preliminary data.</text>
</comment>
<dbReference type="InterPro" id="IPR009057">
    <property type="entry name" value="Homeodomain-like_sf"/>
</dbReference>
<evidence type="ECO:0000313" key="2">
    <source>
        <dbReference type="Proteomes" id="UP001431221"/>
    </source>
</evidence>
<keyword evidence="2" id="KW-1185">Reference proteome</keyword>
<reference evidence="1" key="1">
    <citation type="submission" date="2022-04" db="EMBL/GenBank/DDBJ databases">
        <title>Roseibium sp. CAU 1639 isolated from mud.</title>
        <authorList>
            <person name="Kim W."/>
        </authorList>
    </citation>
    <scope>NUCLEOTIDE SEQUENCE</scope>
    <source>
        <strain evidence="1">CAU 1639</strain>
    </source>
</reference>
<accession>A0ABT0GU46</accession>
<gene>
    <name evidence="1" type="ORF">M0H32_09380</name>
</gene>
<dbReference type="Proteomes" id="UP001431221">
    <property type="component" value="Unassembled WGS sequence"/>
</dbReference>
<proteinExistence type="predicted"/>
<evidence type="ECO:0000313" key="1">
    <source>
        <dbReference type="EMBL" id="MCK7612370.1"/>
    </source>
</evidence>
<name>A0ABT0GU46_9HYPH</name>
<organism evidence="1 2">
    <name type="scientific">Roseibium sediminicola</name>
    <dbReference type="NCBI Taxonomy" id="2933272"/>
    <lineage>
        <taxon>Bacteria</taxon>
        <taxon>Pseudomonadati</taxon>
        <taxon>Pseudomonadota</taxon>
        <taxon>Alphaproteobacteria</taxon>
        <taxon>Hyphomicrobiales</taxon>
        <taxon>Stappiaceae</taxon>
        <taxon>Roseibium</taxon>
    </lineage>
</organism>
<dbReference type="SUPFAM" id="SSF46689">
    <property type="entry name" value="Homeodomain-like"/>
    <property type="match status" value="1"/>
</dbReference>
<sequence length="168" mass="18582">MTRQGPAGLTVEALCEAGERTRGSFYHHFADHDAFVADLMQAWKQRHTLDIAEKALAETGEQRAQTLSRLANSADHALERAVRQYAQANPVARAIVREVDDLRTGFVAGLYRDQGLDPDLAEDIARIEYAAFVGCQIVWPDMPAEERMALDRRFAGLVARALGTADKS</sequence>
<dbReference type="EMBL" id="JALNMJ010000005">
    <property type="protein sequence ID" value="MCK7612370.1"/>
    <property type="molecule type" value="Genomic_DNA"/>
</dbReference>
<dbReference type="Gene3D" id="1.10.357.10">
    <property type="entry name" value="Tetracycline Repressor, domain 2"/>
    <property type="match status" value="1"/>
</dbReference>
<protein>
    <submittedName>
        <fullName evidence="1">TetR/AcrR family transcriptional regulator</fullName>
    </submittedName>
</protein>